<dbReference type="RefSeq" id="WP_425346343.1">
    <property type="nucleotide sequence ID" value="NZ_JBGUBD010000008.1"/>
</dbReference>
<proteinExistence type="predicted"/>
<organism evidence="3 4">
    <name type="scientific">Natronomicrosphaera hydrolytica</name>
    <dbReference type="NCBI Taxonomy" id="3242702"/>
    <lineage>
        <taxon>Bacteria</taxon>
        <taxon>Pseudomonadati</taxon>
        <taxon>Planctomycetota</taxon>
        <taxon>Phycisphaerae</taxon>
        <taxon>Phycisphaerales</taxon>
        <taxon>Phycisphaeraceae</taxon>
        <taxon>Natronomicrosphaera</taxon>
    </lineage>
</organism>
<dbReference type="Pfam" id="PF07510">
    <property type="entry name" value="GmrSD_C"/>
    <property type="match status" value="1"/>
</dbReference>
<comment type="caution">
    <text evidence="3">The sequence shown here is derived from an EMBL/GenBank/DDBJ whole genome shotgun (WGS) entry which is preliminary data.</text>
</comment>
<feature type="domain" description="GmrSD restriction endonucleases N-terminal" evidence="1">
    <location>
        <begin position="19"/>
        <end position="239"/>
    </location>
</feature>
<gene>
    <name evidence="3" type="ORF">ACERK3_14135</name>
</gene>
<keyword evidence="4" id="KW-1185">Reference proteome</keyword>
<dbReference type="EMBL" id="JBGUBD010000008">
    <property type="protein sequence ID" value="MFA9479424.1"/>
    <property type="molecule type" value="Genomic_DNA"/>
</dbReference>
<dbReference type="Pfam" id="PF03235">
    <property type="entry name" value="GmrSD_N"/>
    <property type="match status" value="1"/>
</dbReference>
<reference evidence="3 4" key="1">
    <citation type="submission" date="2024-08" db="EMBL/GenBank/DDBJ databases">
        <title>Whole-genome sequencing of halo(alkali)philic microorganisms from hypersaline lakes.</title>
        <authorList>
            <person name="Sorokin D.Y."/>
            <person name="Merkel A.Y."/>
            <person name="Messina E."/>
            <person name="Yakimov M."/>
        </authorList>
    </citation>
    <scope>NUCLEOTIDE SEQUENCE [LARGE SCALE GENOMIC DNA]</scope>
    <source>
        <strain evidence="3 4">AB-hyl4</strain>
    </source>
</reference>
<dbReference type="PANTHER" id="PTHR35149:SF2">
    <property type="entry name" value="DUF262 DOMAIN-CONTAINING PROTEIN"/>
    <property type="match status" value="1"/>
</dbReference>
<name>A0ABV4UA75_9BACT</name>
<evidence type="ECO:0000259" key="2">
    <source>
        <dbReference type="Pfam" id="PF07510"/>
    </source>
</evidence>
<dbReference type="Proteomes" id="UP001575105">
    <property type="component" value="Unassembled WGS sequence"/>
</dbReference>
<dbReference type="InterPro" id="IPR011089">
    <property type="entry name" value="GmrSD_C"/>
</dbReference>
<accession>A0ABV4UA75</accession>
<evidence type="ECO:0000313" key="3">
    <source>
        <dbReference type="EMBL" id="MFA9479424.1"/>
    </source>
</evidence>
<evidence type="ECO:0000259" key="1">
    <source>
        <dbReference type="Pfam" id="PF03235"/>
    </source>
</evidence>
<evidence type="ECO:0000313" key="4">
    <source>
        <dbReference type="Proteomes" id="UP001575105"/>
    </source>
</evidence>
<feature type="domain" description="GmrSD restriction endonucleases C-terminal" evidence="2">
    <location>
        <begin position="428"/>
        <end position="561"/>
    </location>
</feature>
<sequence length="573" mass="66067">MPGKDIDFDKWGIGETIERNYLRVPVNQRSYAWHRENVDDLYADLRNAMNHGDPEYFLGTMVFIRCDDGTLEVADGQQRLATTIILYAALRDYLADDPSQRRLYESISQQFLSAYDMHSDSDRAKLKLNTSDDDYFYRRVILPPDHTDRMEKCESRKPSHLRIEEAAKFAARWVSQKITDETKPDRQIENIRSWITYLTKSAQVIVVIVPDAAKAFSIFETLNDRGLKLSQLDLLKNYLYATAAQKDRLDDIRSRWDEMVGTLEANGLEERSLDYVRQLWISFHGHVKADDIFSRIRNWAKTPGKVVEFGDMVSQNSAPYAAIINPSHPLWSKNQHTHATRDCIRILGESLRVDRIRPLLLSTLMTFDRKATEQTFRLCVAWTVRFLIVGGIGSGTIEQFYANAAQEIRSKKITTPKQLADQMKRHVPADREFEDQFARVTVSRNYTARYYLWALELATRGDKDPMLVNADDPDRFDLEHVMPQKPSGQWSISEEDHSQLVKRIGNLTILEKKINSDLKSDDFDVKQPAYAKSSIHLTRGLSDMTGWSKHEITARQTKLAALAPKIWTLNVRA</sequence>
<protein>
    <submittedName>
        <fullName evidence="3">DUF262 domain-containing protein</fullName>
    </submittedName>
</protein>
<dbReference type="InterPro" id="IPR004919">
    <property type="entry name" value="GmrSD_N"/>
</dbReference>
<dbReference type="PANTHER" id="PTHR35149">
    <property type="entry name" value="SLL5132 PROTEIN"/>
    <property type="match status" value="1"/>
</dbReference>